<dbReference type="Proteomes" id="UP000244855">
    <property type="component" value="Unassembled WGS sequence"/>
</dbReference>
<evidence type="ECO:0000313" key="2">
    <source>
        <dbReference type="Proteomes" id="UP000244855"/>
    </source>
</evidence>
<gene>
    <name evidence="1" type="ORF">DM02DRAFT_36683</name>
</gene>
<accession>A0A2V1EAA7</accession>
<name>A0A2V1EAA7_9PLEO</name>
<dbReference type="EMBL" id="KZ805310">
    <property type="protein sequence ID" value="PVI06165.1"/>
    <property type="molecule type" value="Genomic_DNA"/>
</dbReference>
<sequence>MDGGREGGRERWRQSSNLISHGCVCLPLQSLPCNVPCIVSNKRHCRLDFILFLLLLRHGLHCDHGVVSKRRKGSVDDSGAALSPNVVPRVWQRSVQKGCPPETCTNGTSGIFVFFFPVWTGGRRYLDRSTRHWRGTWVVRKEGLLGGIYGFLLTCFKIQRCGLSYCSLESICCFRLSIKRTGGQSPRIHPSCVAHR</sequence>
<protein>
    <submittedName>
        <fullName evidence="1">Uncharacterized protein</fullName>
    </submittedName>
</protein>
<reference evidence="1 2" key="1">
    <citation type="journal article" date="2018" name="Sci. Rep.">
        <title>Comparative genomics provides insights into the lifestyle and reveals functional heterogeneity of dark septate endophytic fungi.</title>
        <authorList>
            <person name="Knapp D.G."/>
            <person name="Nemeth J.B."/>
            <person name="Barry K."/>
            <person name="Hainaut M."/>
            <person name="Henrissat B."/>
            <person name="Johnson J."/>
            <person name="Kuo A."/>
            <person name="Lim J.H.P."/>
            <person name="Lipzen A."/>
            <person name="Nolan M."/>
            <person name="Ohm R.A."/>
            <person name="Tamas L."/>
            <person name="Grigoriev I.V."/>
            <person name="Spatafora J.W."/>
            <person name="Nagy L.G."/>
            <person name="Kovacs G.M."/>
        </authorList>
    </citation>
    <scope>NUCLEOTIDE SEQUENCE [LARGE SCALE GENOMIC DNA]</scope>
    <source>
        <strain evidence="1 2">DSE2036</strain>
    </source>
</reference>
<organism evidence="1 2">
    <name type="scientific">Periconia macrospinosa</name>
    <dbReference type="NCBI Taxonomy" id="97972"/>
    <lineage>
        <taxon>Eukaryota</taxon>
        <taxon>Fungi</taxon>
        <taxon>Dikarya</taxon>
        <taxon>Ascomycota</taxon>
        <taxon>Pezizomycotina</taxon>
        <taxon>Dothideomycetes</taxon>
        <taxon>Pleosporomycetidae</taxon>
        <taxon>Pleosporales</taxon>
        <taxon>Massarineae</taxon>
        <taxon>Periconiaceae</taxon>
        <taxon>Periconia</taxon>
    </lineage>
</organism>
<evidence type="ECO:0000313" key="1">
    <source>
        <dbReference type="EMBL" id="PVI06165.1"/>
    </source>
</evidence>
<proteinExistence type="predicted"/>
<keyword evidence="2" id="KW-1185">Reference proteome</keyword>
<dbReference type="AlphaFoldDB" id="A0A2V1EAA7"/>